<feature type="binding site" evidence="4">
    <location>
        <position position="306"/>
    </location>
    <ligand>
        <name>FAD</name>
        <dbReference type="ChEBI" id="CHEBI:57692"/>
    </ligand>
</feature>
<dbReference type="PRINTS" id="PR00368">
    <property type="entry name" value="FADPNR"/>
</dbReference>
<dbReference type="Gene3D" id="3.50.50.60">
    <property type="entry name" value="FAD/NAD(P)-binding domain"/>
    <property type="match status" value="2"/>
</dbReference>
<dbReference type="InterPro" id="IPR016156">
    <property type="entry name" value="FAD/NAD-linked_Rdtase_dimer_sf"/>
</dbReference>
<organism evidence="8 9">
    <name type="scientific">Neolewinella aquimaris</name>
    <dbReference type="NCBI Taxonomy" id="1835722"/>
    <lineage>
        <taxon>Bacteria</taxon>
        <taxon>Pseudomonadati</taxon>
        <taxon>Bacteroidota</taxon>
        <taxon>Saprospiria</taxon>
        <taxon>Saprospirales</taxon>
        <taxon>Lewinellaceae</taxon>
        <taxon>Neolewinella</taxon>
    </lineage>
</organism>
<evidence type="ECO:0000259" key="6">
    <source>
        <dbReference type="Pfam" id="PF02852"/>
    </source>
</evidence>
<sequence>MSTKEYDVIVVGAGNAGQSVATAAAEAGKSVAITEGRDYGGTCPLRGCDPKLVLHAVAETVHRFHNLRGKGFTDEPGFSWPDLMAWKRTFTEPIPPKSQEKMRENGVEVYESYATFTDDHTLRLEDDLSIRGKTIVLATGMRPTPLDFPGSEHLLTSDDFLDMDDLPEEMIVIGGGYIGTETSQISHALGCRVTVIVSDEVPLSKFDHDLADMLRKASEERGIKFHLNSKAGAVRKVGNRFEVDIENKEGQKSTLTTDRVIHCAGRVPNIDKLDLEAAGVKYDKKKGIAVDGKLRTNLPHVYALGDCADSGLPLSPVASYAGSVLSDMLFDDREREISYFPLPTVAFSLPGMAAVGMTADEAKEARKEGREITERFADATDWYHARHLGSPVFAYKIFIDEKEDRILGAHLLGPNVTELINLFYLAISEKTRISALKQLIFAYPTAASTLKSML</sequence>
<dbReference type="SUPFAM" id="SSF55424">
    <property type="entry name" value="FAD/NAD-linked reductases, dimerisation (C-terminal) domain"/>
    <property type="match status" value="1"/>
</dbReference>
<evidence type="ECO:0000313" key="9">
    <source>
        <dbReference type="Proteomes" id="UP000576209"/>
    </source>
</evidence>
<keyword evidence="8" id="KW-0560">Oxidoreductase</keyword>
<dbReference type="PANTHER" id="PTHR43014:SF5">
    <property type="entry name" value="GLUTATHIONE REDUCTASE (NADPH)"/>
    <property type="match status" value="1"/>
</dbReference>
<evidence type="ECO:0000313" key="8">
    <source>
        <dbReference type="EMBL" id="MBB4078370.1"/>
    </source>
</evidence>
<dbReference type="GO" id="GO:0000166">
    <property type="term" value="F:nucleotide binding"/>
    <property type="evidence" value="ECO:0007669"/>
    <property type="project" value="UniProtKB-KW"/>
</dbReference>
<dbReference type="Pfam" id="PF02852">
    <property type="entry name" value="Pyr_redox_dim"/>
    <property type="match status" value="1"/>
</dbReference>
<keyword evidence="4" id="KW-0547">Nucleotide-binding</keyword>
<dbReference type="InterPro" id="IPR001100">
    <property type="entry name" value="Pyr_nuc-diS_OxRdtase"/>
</dbReference>
<dbReference type="InterPro" id="IPR004099">
    <property type="entry name" value="Pyr_nucl-diS_OxRdtase_dimer"/>
</dbReference>
<feature type="disulfide bond" description="Redox-active" evidence="5">
    <location>
        <begin position="43"/>
        <end position="48"/>
    </location>
</feature>
<name>A0A840DZN7_9BACT</name>
<protein>
    <submittedName>
        <fullName evidence="8">Glutathione reductase (NADPH)</fullName>
        <ecNumber evidence="8">1.8.1.7</ecNumber>
    </submittedName>
</protein>
<dbReference type="SUPFAM" id="SSF51905">
    <property type="entry name" value="FAD/NAD(P)-binding domain"/>
    <property type="match status" value="1"/>
</dbReference>
<dbReference type="EMBL" id="JACIFF010000002">
    <property type="protein sequence ID" value="MBB4078370.1"/>
    <property type="molecule type" value="Genomic_DNA"/>
</dbReference>
<dbReference type="Pfam" id="PF07992">
    <property type="entry name" value="Pyr_redox_2"/>
    <property type="match status" value="1"/>
</dbReference>
<comment type="similarity">
    <text evidence="1">Belongs to the class-I pyridine nucleotide-disulfide oxidoreductase family.</text>
</comment>
<keyword evidence="9" id="KW-1185">Reference proteome</keyword>
<evidence type="ECO:0000256" key="4">
    <source>
        <dbReference type="PIRSR" id="PIRSR000350-3"/>
    </source>
</evidence>
<keyword evidence="2" id="KW-0285">Flavoprotein</keyword>
<reference evidence="8 9" key="1">
    <citation type="submission" date="2020-08" db="EMBL/GenBank/DDBJ databases">
        <title>Genomic Encyclopedia of Type Strains, Phase IV (KMG-IV): sequencing the most valuable type-strain genomes for metagenomic binning, comparative biology and taxonomic classification.</title>
        <authorList>
            <person name="Goeker M."/>
        </authorList>
    </citation>
    <scope>NUCLEOTIDE SEQUENCE [LARGE SCALE GENOMIC DNA]</scope>
    <source>
        <strain evidence="8 9">DSM 105137</strain>
    </source>
</reference>
<gene>
    <name evidence="8" type="ORF">GGR28_000983</name>
</gene>
<dbReference type="PANTHER" id="PTHR43014">
    <property type="entry name" value="MERCURIC REDUCTASE"/>
    <property type="match status" value="1"/>
</dbReference>
<dbReference type="PIRSF" id="PIRSF000350">
    <property type="entry name" value="Mercury_reductase_MerA"/>
    <property type="match status" value="1"/>
</dbReference>
<comment type="cofactor">
    <cofactor evidence="4">
        <name>FAD</name>
        <dbReference type="ChEBI" id="CHEBI:57692"/>
    </cofactor>
    <text evidence="4">Binds 1 FAD per subunit.</text>
</comment>
<dbReference type="EC" id="1.8.1.7" evidence="8"/>
<evidence type="ECO:0000256" key="3">
    <source>
        <dbReference type="ARBA" id="ARBA00022827"/>
    </source>
</evidence>
<evidence type="ECO:0000259" key="7">
    <source>
        <dbReference type="Pfam" id="PF07992"/>
    </source>
</evidence>
<evidence type="ECO:0000256" key="5">
    <source>
        <dbReference type="PIRSR" id="PIRSR000350-4"/>
    </source>
</evidence>
<dbReference type="RefSeq" id="WP_183494623.1">
    <property type="nucleotide sequence ID" value="NZ_JACIFF010000002.1"/>
</dbReference>
<dbReference type="InterPro" id="IPR036188">
    <property type="entry name" value="FAD/NAD-bd_sf"/>
</dbReference>
<dbReference type="Gene3D" id="3.30.390.30">
    <property type="match status" value="1"/>
</dbReference>
<dbReference type="PRINTS" id="PR00411">
    <property type="entry name" value="PNDRDTASEI"/>
</dbReference>
<dbReference type="InterPro" id="IPR023753">
    <property type="entry name" value="FAD/NAD-binding_dom"/>
</dbReference>
<dbReference type="Proteomes" id="UP000576209">
    <property type="component" value="Unassembled WGS sequence"/>
</dbReference>
<evidence type="ECO:0000256" key="2">
    <source>
        <dbReference type="ARBA" id="ARBA00022630"/>
    </source>
</evidence>
<proteinExistence type="inferred from homology"/>
<feature type="binding site" evidence="4">
    <location>
        <position position="265"/>
    </location>
    <ligand>
        <name>NAD(+)</name>
        <dbReference type="ChEBI" id="CHEBI:57540"/>
    </ligand>
</feature>
<feature type="binding site" evidence="4">
    <location>
        <begin position="174"/>
        <end position="181"/>
    </location>
    <ligand>
        <name>NAD(+)</name>
        <dbReference type="ChEBI" id="CHEBI:57540"/>
    </ligand>
</feature>
<feature type="domain" description="FAD/NAD(P)-binding" evidence="7">
    <location>
        <begin position="6"/>
        <end position="322"/>
    </location>
</feature>
<keyword evidence="3 4" id="KW-0274">FAD</keyword>
<evidence type="ECO:0000256" key="1">
    <source>
        <dbReference type="ARBA" id="ARBA00007532"/>
    </source>
</evidence>
<feature type="domain" description="Pyridine nucleotide-disulphide oxidoreductase dimerisation" evidence="6">
    <location>
        <begin position="343"/>
        <end position="452"/>
    </location>
</feature>
<comment type="caution">
    <text evidence="8">The sequence shown here is derived from an EMBL/GenBank/DDBJ whole genome shotgun (WGS) entry which is preliminary data.</text>
</comment>
<dbReference type="AlphaFoldDB" id="A0A840DZN7"/>
<dbReference type="GO" id="GO:0004362">
    <property type="term" value="F:glutathione-disulfide reductase (NADPH) activity"/>
    <property type="evidence" value="ECO:0007669"/>
    <property type="project" value="UniProtKB-EC"/>
</dbReference>
<accession>A0A840DZN7</accession>
<keyword evidence="4" id="KW-0520">NAD</keyword>